<keyword evidence="1 5" id="KW-0732">Signal</keyword>
<evidence type="ECO:0000313" key="7">
    <source>
        <dbReference type="EMBL" id="WOB08444.1"/>
    </source>
</evidence>
<sequence>MPHPFRLLPASLALLAALPALACDFQQPPQARAESCNRLLAKSINFGNMLDHAREGMAGPALRDEFIALTAKAGFTAIRLPIRWDAQAADKPPYTIDPEFFARIDGVVKLALEHQLAIVLDMHHYTGMMSDPDAERDRFLGLWKQVAEHYRDAPAQVLFEVLNEPHDKLTQSKWNDALAAVLPVIRASNPHRTLIVGGSDWNSRKMLWSLKLPQDDRNLIATFHYYEPMEVTHQGAEWVSGAGAWMGSTWRAREPELRALREAFDGVADWAKREQRPIYLGEFGAYSKAENASRLAWTRAVREHAEARGFSWAYWELAAGFGVLEPRSLTWRKPLLETLLPPR</sequence>
<dbReference type="Proteomes" id="UP001303946">
    <property type="component" value="Chromosome"/>
</dbReference>
<dbReference type="PROSITE" id="PS00659">
    <property type="entry name" value="GLYCOSYL_HYDROL_F5"/>
    <property type="match status" value="1"/>
</dbReference>
<feature type="chain" id="PRO_5045819967" evidence="5">
    <location>
        <begin position="23"/>
        <end position="343"/>
    </location>
</feature>
<accession>A0ABZ0D159</accession>
<dbReference type="Gene3D" id="3.20.20.80">
    <property type="entry name" value="Glycosidases"/>
    <property type="match status" value="1"/>
</dbReference>
<feature type="domain" description="Glycoside hydrolase family 5" evidence="6">
    <location>
        <begin position="63"/>
        <end position="317"/>
    </location>
</feature>
<keyword evidence="8" id="KW-1185">Reference proteome</keyword>
<dbReference type="EMBL" id="CP136336">
    <property type="protein sequence ID" value="WOB08444.1"/>
    <property type="molecule type" value="Genomic_DNA"/>
</dbReference>
<dbReference type="InterPro" id="IPR017853">
    <property type="entry name" value="GH"/>
</dbReference>
<dbReference type="GO" id="GO:0016787">
    <property type="term" value="F:hydrolase activity"/>
    <property type="evidence" value="ECO:0007669"/>
    <property type="project" value="UniProtKB-KW"/>
</dbReference>
<evidence type="ECO:0000256" key="5">
    <source>
        <dbReference type="SAM" id="SignalP"/>
    </source>
</evidence>
<feature type="signal peptide" evidence="5">
    <location>
        <begin position="1"/>
        <end position="22"/>
    </location>
</feature>
<dbReference type="RefSeq" id="WP_316701204.1">
    <property type="nucleotide sequence ID" value="NZ_CP136336.1"/>
</dbReference>
<comment type="similarity">
    <text evidence="4">Belongs to the glycosyl hydrolase 5 (cellulase A) family.</text>
</comment>
<organism evidence="7 8">
    <name type="scientific">Piscinibacter gummiphilus</name>
    <dbReference type="NCBI Taxonomy" id="946333"/>
    <lineage>
        <taxon>Bacteria</taxon>
        <taxon>Pseudomonadati</taxon>
        <taxon>Pseudomonadota</taxon>
        <taxon>Betaproteobacteria</taxon>
        <taxon>Burkholderiales</taxon>
        <taxon>Sphaerotilaceae</taxon>
        <taxon>Piscinibacter</taxon>
    </lineage>
</organism>
<dbReference type="InterPro" id="IPR001547">
    <property type="entry name" value="Glyco_hydro_5"/>
</dbReference>
<evidence type="ECO:0000259" key="6">
    <source>
        <dbReference type="Pfam" id="PF00150"/>
    </source>
</evidence>
<dbReference type="InterPro" id="IPR050386">
    <property type="entry name" value="Glycosyl_hydrolase_5"/>
</dbReference>
<evidence type="ECO:0000256" key="3">
    <source>
        <dbReference type="ARBA" id="ARBA00023295"/>
    </source>
</evidence>
<gene>
    <name evidence="7" type="ORF">RXV79_26540</name>
</gene>
<evidence type="ECO:0000256" key="2">
    <source>
        <dbReference type="ARBA" id="ARBA00022801"/>
    </source>
</evidence>
<dbReference type="Pfam" id="PF00150">
    <property type="entry name" value="Cellulase"/>
    <property type="match status" value="1"/>
</dbReference>
<name>A0ABZ0D159_9BURK</name>
<proteinExistence type="inferred from homology"/>
<dbReference type="PANTHER" id="PTHR31297">
    <property type="entry name" value="GLUCAN ENDO-1,6-BETA-GLUCOSIDASE B"/>
    <property type="match status" value="1"/>
</dbReference>
<reference evidence="7 8" key="1">
    <citation type="submission" date="2023-10" db="EMBL/GenBank/DDBJ databases">
        <title>Bacteria for the degradation of biodegradable plastic PBAT(Polybutylene adipate terephthalate).</title>
        <authorList>
            <person name="Weon H.-Y."/>
            <person name="Yeon J."/>
        </authorList>
    </citation>
    <scope>NUCLEOTIDE SEQUENCE [LARGE SCALE GENOMIC DNA]</scope>
    <source>
        <strain evidence="7 8">SBD 7-3</strain>
    </source>
</reference>
<keyword evidence="2 4" id="KW-0378">Hydrolase</keyword>
<dbReference type="SUPFAM" id="SSF51445">
    <property type="entry name" value="(Trans)glycosidases"/>
    <property type="match status" value="1"/>
</dbReference>
<evidence type="ECO:0000256" key="1">
    <source>
        <dbReference type="ARBA" id="ARBA00022729"/>
    </source>
</evidence>
<protein>
    <submittedName>
        <fullName evidence="7">Glycoside hydrolase family 5 protein</fullName>
    </submittedName>
</protein>
<dbReference type="PANTHER" id="PTHR31297:SF17">
    <property type="entry name" value="ENDOGLUCANASE"/>
    <property type="match status" value="1"/>
</dbReference>
<evidence type="ECO:0000256" key="4">
    <source>
        <dbReference type="RuleBase" id="RU361153"/>
    </source>
</evidence>
<evidence type="ECO:0000313" key="8">
    <source>
        <dbReference type="Proteomes" id="UP001303946"/>
    </source>
</evidence>
<keyword evidence="3 4" id="KW-0326">Glycosidase</keyword>
<dbReference type="InterPro" id="IPR018087">
    <property type="entry name" value="Glyco_hydro_5_CS"/>
</dbReference>